<keyword evidence="7" id="KW-0460">Magnesium</keyword>
<evidence type="ECO:0000256" key="3">
    <source>
        <dbReference type="ARBA" id="ARBA00022694"/>
    </source>
</evidence>
<dbReference type="PROSITE" id="PS51831">
    <property type="entry name" value="HD"/>
    <property type="match status" value="1"/>
</dbReference>
<evidence type="ECO:0000256" key="2">
    <source>
        <dbReference type="ARBA" id="ARBA00022679"/>
    </source>
</evidence>
<reference evidence="10 11" key="1">
    <citation type="submission" date="2014-02" db="EMBL/GenBank/DDBJ databases">
        <title>The small core and large imbalanced accessory genome model reveals a collaborative survival strategy of Sorangium cellulosum strains in nature.</title>
        <authorList>
            <person name="Han K."/>
            <person name="Peng R."/>
            <person name="Blom J."/>
            <person name="Li Y.-Z."/>
        </authorList>
    </citation>
    <scope>NUCLEOTIDE SEQUENCE [LARGE SCALE GENOMIC DNA]</scope>
    <source>
        <strain evidence="10 11">So0157-25</strain>
    </source>
</reference>
<protein>
    <recommendedName>
        <fullName evidence="9">HD domain-containing protein</fullName>
    </recommendedName>
</protein>
<dbReference type="GO" id="GO:0008033">
    <property type="term" value="P:tRNA processing"/>
    <property type="evidence" value="ECO:0007669"/>
    <property type="project" value="UniProtKB-KW"/>
</dbReference>
<dbReference type="InterPro" id="IPR006675">
    <property type="entry name" value="HDIG_dom"/>
</dbReference>
<dbReference type="Gene3D" id="3.30.460.10">
    <property type="entry name" value="Beta Polymerase, domain 2"/>
    <property type="match status" value="1"/>
</dbReference>
<dbReference type="AlphaFoldDB" id="A0A150PBE5"/>
<comment type="cofactor">
    <cofactor evidence="1">
        <name>Mg(2+)</name>
        <dbReference type="ChEBI" id="CHEBI:18420"/>
    </cofactor>
</comment>
<gene>
    <name evidence="10" type="ORF">BE08_06585</name>
</gene>
<evidence type="ECO:0000256" key="8">
    <source>
        <dbReference type="RuleBase" id="RU003953"/>
    </source>
</evidence>
<dbReference type="PANTHER" id="PTHR46173:SF1">
    <property type="entry name" value="CCA TRNA NUCLEOTIDYLTRANSFERASE 1, MITOCHONDRIAL"/>
    <property type="match status" value="1"/>
</dbReference>
<evidence type="ECO:0000256" key="6">
    <source>
        <dbReference type="ARBA" id="ARBA00022741"/>
    </source>
</evidence>
<keyword evidence="4" id="KW-0548">Nucleotidyltransferase</keyword>
<sequence length="460" mass="51207">MTQVDQLITLVPEDVLGICRRLRERGKRGWIVGGCVRDLLRGQPAKDWDVATDARPDEVVASFRKVIPTGIQHGTVTVLVRGVPYEVTTLRGDGTYTDGRRPDRVEFVDDITADLARRDFTMNAIALDPVDGHLIDPFGGRRDLEAKVIRAVGDPNERFAEDGLRVLRAARFAATLEGSIEPETERAMGTARSHQTFRCVSAERVRDEWLKAMRARRPSVAFEIMRRTELLAITCPEMIESVGCEQNRWHAFDVWGHAMACLDACKPEPILRVAALMHDIGKPRTRAFSDKTSDYTFYEHERVGAEMAEPILTRLRFSNDERARIVALIRHHLICYDESWTDAAVRRWLRRVTPALAPDLYEIGFADALGKGRDASEDIASIGRLRARVEAMLAAGAALSAKDLAVNGSALMKELGIPPGRLVGEILERLVELVTEEPEANTPERLLEAARALVASKASS</sequence>
<keyword evidence="6" id="KW-0547">Nucleotide-binding</keyword>
<dbReference type="NCBIfam" id="TIGR00277">
    <property type="entry name" value="HDIG"/>
    <property type="match status" value="1"/>
</dbReference>
<dbReference type="Gene3D" id="1.10.3090.10">
    <property type="entry name" value="cca-adding enzyme, domain 2"/>
    <property type="match status" value="1"/>
</dbReference>
<dbReference type="Pfam" id="PF01743">
    <property type="entry name" value="PolyA_pol"/>
    <property type="match status" value="1"/>
</dbReference>
<dbReference type="Pfam" id="PF01966">
    <property type="entry name" value="HD"/>
    <property type="match status" value="1"/>
</dbReference>
<organism evidence="10 11">
    <name type="scientific">Sorangium cellulosum</name>
    <name type="common">Polyangium cellulosum</name>
    <dbReference type="NCBI Taxonomy" id="56"/>
    <lineage>
        <taxon>Bacteria</taxon>
        <taxon>Pseudomonadati</taxon>
        <taxon>Myxococcota</taxon>
        <taxon>Polyangia</taxon>
        <taxon>Polyangiales</taxon>
        <taxon>Polyangiaceae</taxon>
        <taxon>Sorangium</taxon>
    </lineage>
</organism>
<dbReference type="Gene3D" id="1.10.246.80">
    <property type="match status" value="1"/>
</dbReference>
<comment type="similarity">
    <text evidence="8">Belongs to the tRNA nucleotidyltransferase/poly(A) polymerase family.</text>
</comment>
<dbReference type="GO" id="GO:0046872">
    <property type="term" value="F:metal ion binding"/>
    <property type="evidence" value="ECO:0007669"/>
    <property type="project" value="UniProtKB-KW"/>
</dbReference>
<keyword evidence="3" id="KW-0819">tRNA processing</keyword>
<dbReference type="InterPro" id="IPR032828">
    <property type="entry name" value="PolyA_RNA-bd"/>
</dbReference>
<evidence type="ECO:0000256" key="1">
    <source>
        <dbReference type="ARBA" id="ARBA00001946"/>
    </source>
</evidence>
<dbReference type="CDD" id="cd00077">
    <property type="entry name" value="HDc"/>
    <property type="match status" value="1"/>
</dbReference>
<dbReference type="GO" id="GO:0000166">
    <property type="term" value="F:nucleotide binding"/>
    <property type="evidence" value="ECO:0007669"/>
    <property type="project" value="UniProtKB-KW"/>
</dbReference>
<accession>A0A150PBE5</accession>
<dbReference type="InterPro" id="IPR050264">
    <property type="entry name" value="Bact_CCA-adding_enz_type3_sf"/>
</dbReference>
<evidence type="ECO:0000313" key="11">
    <source>
        <dbReference type="Proteomes" id="UP000075420"/>
    </source>
</evidence>
<evidence type="ECO:0000259" key="9">
    <source>
        <dbReference type="PROSITE" id="PS51831"/>
    </source>
</evidence>
<keyword evidence="2 8" id="KW-0808">Transferase</keyword>
<dbReference type="CDD" id="cd05398">
    <property type="entry name" value="NT_ClassII-CCAase"/>
    <property type="match status" value="1"/>
</dbReference>
<dbReference type="InterPro" id="IPR003607">
    <property type="entry name" value="HD/PDEase_dom"/>
</dbReference>
<dbReference type="InterPro" id="IPR043519">
    <property type="entry name" value="NT_sf"/>
</dbReference>
<name>A0A150PBE5_SORCE</name>
<dbReference type="GO" id="GO:0000049">
    <property type="term" value="F:tRNA binding"/>
    <property type="evidence" value="ECO:0007669"/>
    <property type="project" value="TreeGrafter"/>
</dbReference>
<feature type="domain" description="HD" evidence="9">
    <location>
        <begin position="247"/>
        <end position="355"/>
    </location>
</feature>
<evidence type="ECO:0000313" key="10">
    <source>
        <dbReference type="EMBL" id="KYF52986.1"/>
    </source>
</evidence>
<dbReference type="SUPFAM" id="SSF81891">
    <property type="entry name" value="Poly A polymerase C-terminal region-like"/>
    <property type="match status" value="1"/>
</dbReference>
<dbReference type="PANTHER" id="PTHR46173">
    <property type="entry name" value="CCA TRNA NUCLEOTIDYLTRANSFERASE 1, MITOCHONDRIAL"/>
    <property type="match status" value="1"/>
</dbReference>
<keyword evidence="5" id="KW-0479">Metal-binding</keyword>
<proteinExistence type="inferred from homology"/>
<dbReference type="InterPro" id="IPR002646">
    <property type="entry name" value="PolA_pol_head_dom"/>
</dbReference>
<keyword evidence="8" id="KW-0694">RNA-binding</keyword>
<evidence type="ECO:0000256" key="5">
    <source>
        <dbReference type="ARBA" id="ARBA00022723"/>
    </source>
</evidence>
<evidence type="ECO:0000256" key="4">
    <source>
        <dbReference type="ARBA" id="ARBA00022695"/>
    </source>
</evidence>
<dbReference type="Proteomes" id="UP000075420">
    <property type="component" value="Unassembled WGS sequence"/>
</dbReference>
<comment type="caution">
    <text evidence="10">The sequence shown here is derived from an EMBL/GenBank/DDBJ whole genome shotgun (WGS) entry which is preliminary data.</text>
</comment>
<dbReference type="EMBL" id="JELY01002311">
    <property type="protein sequence ID" value="KYF52986.1"/>
    <property type="molecule type" value="Genomic_DNA"/>
</dbReference>
<dbReference type="GO" id="GO:0016779">
    <property type="term" value="F:nucleotidyltransferase activity"/>
    <property type="evidence" value="ECO:0007669"/>
    <property type="project" value="UniProtKB-KW"/>
</dbReference>
<evidence type="ECO:0000256" key="7">
    <source>
        <dbReference type="ARBA" id="ARBA00022842"/>
    </source>
</evidence>
<dbReference type="SUPFAM" id="SSF81301">
    <property type="entry name" value="Nucleotidyltransferase"/>
    <property type="match status" value="1"/>
</dbReference>
<dbReference type="InterPro" id="IPR006674">
    <property type="entry name" value="HD_domain"/>
</dbReference>
<dbReference type="Pfam" id="PF12627">
    <property type="entry name" value="PolyA_pol_RNAbd"/>
    <property type="match status" value="1"/>
</dbReference>